<dbReference type="InterPro" id="IPR017046">
    <property type="entry name" value="Prenylcysteine_Oxase1"/>
</dbReference>
<evidence type="ECO:0000313" key="11">
    <source>
        <dbReference type="Proteomes" id="UP000224080"/>
    </source>
</evidence>
<dbReference type="PANTHER" id="PTHR15944">
    <property type="entry name" value="FARNESYLCYSTEINE LYASE"/>
    <property type="match status" value="1"/>
</dbReference>
<comment type="caution">
    <text evidence="10">The sequence shown here is derived from an EMBL/GenBank/DDBJ whole genome shotgun (WGS) entry which is preliminary data.</text>
</comment>
<dbReference type="InterPro" id="IPR036188">
    <property type="entry name" value="FAD/NAD-bd_sf"/>
</dbReference>
<dbReference type="OrthoDB" id="437369at2759"/>
<accession>A0A2B7WDA6</accession>
<dbReference type="SUPFAM" id="SSF51905">
    <property type="entry name" value="FAD/NAD(P)-binding domain"/>
    <property type="match status" value="1"/>
</dbReference>
<keyword evidence="10" id="KW-0456">Lyase</keyword>
<evidence type="ECO:0000256" key="5">
    <source>
        <dbReference type="ARBA" id="ARBA00022827"/>
    </source>
</evidence>
<evidence type="ECO:0000256" key="8">
    <source>
        <dbReference type="SAM" id="SignalP"/>
    </source>
</evidence>
<reference evidence="10 11" key="1">
    <citation type="submission" date="2017-10" db="EMBL/GenBank/DDBJ databases">
        <title>Comparative genomics in systemic dimorphic fungi from Ajellomycetaceae.</title>
        <authorList>
            <person name="Munoz J.F."/>
            <person name="Mcewen J.G."/>
            <person name="Clay O.K."/>
            <person name="Cuomo C.A."/>
        </authorList>
    </citation>
    <scope>NUCLEOTIDE SEQUENCE [LARGE SCALE GENOMIC DNA]</scope>
    <source>
        <strain evidence="10 11">UAMH130</strain>
    </source>
</reference>
<dbReference type="Pfam" id="PF13450">
    <property type="entry name" value="NAD_binding_8"/>
    <property type="match status" value="1"/>
</dbReference>
<organism evidence="10 11">
    <name type="scientific">Blastomyces parvus</name>
    <dbReference type="NCBI Taxonomy" id="2060905"/>
    <lineage>
        <taxon>Eukaryota</taxon>
        <taxon>Fungi</taxon>
        <taxon>Dikarya</taxon>
        <taxon>Ascomycota</taxon>
        <taxon>Pezizomycotina</taxon>
        <taxon>Eurotiomycetes</taxon>
        <taxon>Eurotiomycetidae</taxon>
        <taxon>Onygenales</taxon>
        <taxon>Ajellomycetaceae</taxon>
        <taxon>Blastomyces</taxon>
    </lineage>
</organism>
<dbReference type="STRING" id="2060905.A0A2B7WDA6"/>
<dbReference type="PIRSF" id="PIRSF036292">
    <property type="entry name" value="Prenylcysteine_oxidase"/>
    <property type="match status" value="1"/>
</dbReference>
<dbReference type="GO" id="GO:0001735">
    <property type="term" value="F:prenylcysteine oxidase activity"/>
    <property type="evidence" value="ECO:0007669"/>
    <property type="project" value="InterPro"/>
</dbReference>
<dbReference type="PANTHER" id="PTHR15944:SF0">
    <property type="entry name" value="PRENYLCYSTEINE LYASE DOMAIN-CONTAINING PROTEIN"/>
    <property type="match status" value="1"/>
</dbReference>
<dbReference type="Proteomes" id="UP000224080">
    <property type="component" value="Unassembled WGS sequence"/>
</dbReference>
<dbReference type="GO" id="GO:0030327">
    <property type="term" value="P:prenylated protein catabolic process"/>
    <property type="evidence" value="ECO:0007669"/>
    <property type="project" value="TreeGrafter"/>
</dbReference>
<evidence type="ECO:0000313" key="10">
    <source>
        <dbReference type="EMBL" id="PGG97423.1"/>
    </source>
</evidence>
<dbReference type="InterPro" id="IPR010795">
    <property type="entry name" value="Prenylcys_lyase"/>
</dbReference>
<keyword evidence="4 8" id="KW-0732">Signal</keyword>
<gene>
    <name evidence="10" type="ORF">GX51_07334</name>
</gene>
<evidence type="ECO:0000256" key="6">
    <source>
        <dbReference type="ARBA" id="ARBA00023002"/>
    </source>
</evidence>
<keyword evidence="11" id="KW-1185">Reference proteome</keyword>
<feature type="domain" description="Prenylcysteine lyase" evidence="9">
    <location>
        <begin position="165"/>
        <end position="572"/>
    </location>
</feature>
<name>A0A2B7WDA6_9EURO</name>
<evidence type="ECO:0000256" key="4">
    <source>
        <dbReference type="ARBA" id="ARBA00022729"/>
    </source>
</evidence>
<evidence type="ECO:0000256" key="7">
    <source>
        <dbReference type="ARBA" id="ARBA00023180"/>
    </source>
</evidence>
<keyword evidence="6" id="KW-0560">Oxidoreductase</keyword>
<dbReference type="EMBL" id="PDNC01000144">
    <property type="protein sequence ID" value="PGG97423.1"/>
    <property type="molecule type" value="Genomic_DNA"/>
</dbReference>
<dbReference type="Gene3D" id="3.50.50.60">
    <property type="entry name" value="FAD/NAD(P)-binding domain"/>
    <property type="match status" value="1"/>
</dbReference>
<evidence type="ECO:0000256" key="2">
    <source>
        <dbReference type="ARBA" id="ARBA00009967"/>
    </source>
</evidence>
<evidence type="ECO:0000256" key="3">
    <source>
        <dbReference type="ARBA" id="ARBA00022630"/>
    </source>
</evidence>
<comment type="similarity">
    <text evidence="2">Belongs to the prenylcysteine oxidase family.</text>
</comment>
<proteinExistence type="inferred from homology"/>
<dbReference type="AlphaFoldDB" id="A0A2B7WDA6"/>
<evidence type="ECO:0000256" key="1">
    <source>
        <dbReference type="ARBA" id="ARBA00001974"/>
    </source>
</evidence>
<feature type="signal peptide" evidence="8">
    <location>
        <begin position="1"/>
        <end position="29"/>
    </location>
</feature>
<sequence>MHLSMTKGVLSHSAAFVFCLLLLAPFSSCQHNAQAPLQAEPPNPSPGPVAAKRVAVIGAGSAGASTAYYLRHFTDFFSIPVNITVYERASYVGGRSTTVNAFDDPAHPIELGASIFVEVNKNLIQASKKFGLKLRDADSGQPKESLHSLGVWDGKEFAFLQTRQGIYWWNVFKLLYRYGWAPLKTQNLMKVTVNKFLKLYKFPYFPFQSLSDVAMSTGLAEATWTSGAEYLKDNGIAEQFSREVIQASTRVNYGQNLALIHGLETMVCMATDGAVAVEGGNWQIFQAMLNASKATVKLNSPVTSIELSDDNTYTVSYQDPDVIYQDTDDDDDGDESFSAEETFDHVVIANPYQFSNISLSPPLKRPLDAPRYVDLHVTLFASPHKLSPGYFNMPAGSSVPEVVLTTLPADVKLGARIDGVGPAQFWSISTLEKVPAPGSSRQDGISGDPHYIYKVFSPKPLKANFISGILGIDEARVLDSSNNDNDSNNETGYSAEQRIADIPMSHISWYYEKVWQSYPYLYPRVTFEDIKVAPNLWYTNGMESFISTMETSSLAGMNVAGLILSEWVSKFETKLKQYEDGVGG</sequence>
<dbReference type="Pfam" id="PF07156">
    <property type="entry name" value="Prenylcys_lyase"/>
    <property type="match status" value="1"/>
</dbReference>
<keyword evidence="3" id="KW-0285">Flavoprotein</keyword>
<feature type="chain" id="PRO_5012021687" evidence="8">
    <location>
        <begin position="30"/>
        <end position="584"/>
    </location>
</feature>
<keyword evidence="7" id="KW-0325">Glycoprotein</keyword>
<comment type="cofactor">
    <cofactor evidence="1">
        <name>FAD</name>
        <dbReference type="ChEBI" id="CHEBI:57692"/>
    </cofactor>
</comment>
<protein>
    <submittedName>
        <fullName evidence="10">Prenylcysteine oxidase/farnesylcysteine lyase</fullName>
    </submittedName>
</protein>
<dbReference type="GO" id="GO:0016829">
    <property type="term" value="F:lyase activity"/>
    <property type="evidence" value="ECO:0007669"/>
    <property type="project" value="UniProtKB-KW"/>
</dbReference>
<keyword evidence="5" id="KW-0274">FAD</keyword>
<evidence type="ECO:0000259" key="9">
    <source>
        <dbReference type="Pfam" id="PF07156"/>
    </source>
</evidence>
<dbReference type="GO" id="GO:0030328">
    <property type="term" value="P:prenylcysteine catabolic process"/>
    <property type="evidence" value="ECO:0007669"/>
    <property type="project" value="InterPro"/>
</dbReference>